<dbReference type="SUPFAM" id="SSF53474">
    <property type="entry name" value="alpha/beta-Hydrolases"/>
    <property type="match status" value="1"/>
</dbReference>
<dbReference type="InterPro" id="IPR011042">
    <property type="entry name" value="6-blade_b-propeller_TolB-like"/>
</dbReference>
<accession>A0A8J3D6C8</accession>
<dbReference type="InterPro" id="IPR050583">
    <property type="entry name" value="Mycobacterial_A85_antigen"/>
</dbReference>
<feature type="domain" description="SMP-30/Gluconolactonase/LRE-like region" evidence="1">
    <location>
        <begin position="336"/>
        <end position="445"/>
    </location>
</feature>
<dbReference type="InterPro" id="IPR000801">
    <property type="entry name" value="Esterase-like"/>
</dbReference>
<dbReference type="Pfam" id="PF08450">
    <property type="entry name" value="SGL"/>
    <property type="match status" value="1"/>
</dbReference>
<dbReference type="PANTHER" id="PTHR48098:SF3">
    <property type="entry name" value="IRON(III) ENTEROBACTIN ESTERASE"/>
    <property type="match status" value="1"/>
</dbReference>
<gene>
    <name evidence="2" type="ORF">GCM10007390_39700</name>
</gene>
<dbReference type="AlphaFoldDB" id="A0A8J3D6C8"/>
<dbReference type="Gene3D" id="2.120.10.30">
    <property type="entry name" value="TolB, C-terminal domain"/>
    <property type="match status" value="1"/>
</dbReference>
<keyword evidence="3" id="KW-1185">Reference proteome</keyword>
<organism evidence="2 3">
    <name type="scientific">Persicitalea jodogahamensis</name>
    <dbReference type="NCBI Taxonomy" id="402147"/>
    <lineage>
        <taxon>Bacteria</taxon>
        <taxon>Pseudomonadati</taxon>
        <taxon>Bacteroidota</taxon>
        <taxon>Cytophagia</taxon>
        <taxon>Cytophagales</taxon>
        <taxon>Spirosomataceae</taxon>
        <taxon>Persicitalea</taxon>
    </lineage>
</organism>
<comment type="caution">
    <text evidence="2">The sequence shown here is derived from an EMBL/GenBank/DDBJ whole genome shotgun (WGS) entry which is preliminary data.</text>
</comment>
<reference evidence="2 3" key="1">
    <citation type="journal article" date="2014" name="Int. J. Syst. Evol. Microbiol.">
        <title>Complete genome sequence of Corynebacterium casei LMG S-19264T (=DSM 44701T), isolated from a smear-ripened cheese.</title>
        <authorList>
            <consortium name="US DOE Joint Genome Institute (JGI-PGF)"/>
            <person name="Walter F."/>
            <person name="Albersmeier A."/>
            <person name="Kalinowski J."/>
            <person name="Ruckert C."/>
        </authorList>
    </citation>
    <scope>NUCLEOTIDE SEQUENCE [LARGE SCALE GENOMIC DNA]</scope>
    <source>
        <strain evidence="2 3">KCTC 12866</strain>
    </source>
</reference>
<evidence type="ECO:0000259" key="1">
    <source>
        <dbReference type="Pfam" id="PF08450"/>
    </source>
</evidence>
<dbReference type="Gene3D" id="3.40.50.1820">
    <property type="entry name" value="alpha/beta hydrolase"/>
    <property type="match status" value="1"/>
</dbReference>
<sequence length="472" mass="52911">MKFAFDQSKIFPGTWREVWVYVPKQYDPKVPACVYVNQDGIQWKAPTVFDNLIYKKEMPVTVGVFITPGRVIASNPDQALDRYNRSFEYDGLGDKYARFILEEILPEVENMKTSDGRAIHLSKSGNDRAIGGSSSGAVCAFTAAWERPNEFSRVFSAIGTYVGLRGADRYPTLLRKYEPKPLRIFLQDGENDLNIYAGDWWMANQMMLRALNFSGYEVTHIWGEGGHNGKHGTALFPEAMRYLWKDWPGPIKNSGSKNPMLTDIVIPGADWELVIEKFAANNSLAVDQQGNLFFKDAVKPDRNYLTDAAGRVVETHIMVIPQAIDKFKGDWEYRIGGKALSPDHTQLYMTDMDSHWVGVVQIQADGTLRHAQRYGWLHSPDTADNAGAGGVICDREGRVYVATGLGIQVLDQTGRVNVILPVPNGSATDVIFGGKDFDQLYISSKNRVYRRRLNAKGVNGFEEPVKPTKPKL</sequence>
<dbReference type="InterPro" id="IPR029058">
    <property type="entry name" value="AB_hydrolase_fold"/>
</dbReference>
<dbReference type="SUPFAM" id="SSF63829">
    <property type="entry name" value="Calcium-dependent phosphotriesterase"/>
    <property type="match status" value="1"/>
</dbReference>
<dbReference type="EMBL" id="BMXF01000004">
    <property type="protein sequence ID" value="GHB81069.1"/>
    <property type="molecule type" value="Genomic_DNA"/>
</dbReference>
<dbReference type="Pfam" id="PF00756">
    <property type="entry name" value="Esterase"/>
    <property type="match status" value="1"/>
</dbReference>
<proteinExistence type="predicted"/>
<protein>
    <recommendedName>
        <fullName evidence="1">SMP-30/Gluconolactonase/LRE-like region domain-containing protein</fullName>
    </recommendedName>
</protein>
<name>A0A8J3D6C8_9BACT</name>
<dbReference type="Proteomes" id="UP000598271">
    <property type="component" value="Unassembled WGS sequence"/>
</dbReference>
<dbReference type="InterPro" id="IPR013658">
    <property type="entry name" value="SGL"/>
</dbReference>
<dbReference type="PANTHER" id="PTHR48098">
    <property type="entry name" value="ENTEROCHELIN ESTERASE-RELATED"/>
    <property type="match status" value="1"/>
</dbReference>
<evidence type="ECO:0000313" key="2">
    <source>
        <dbReference type="EMBL" id="GHB81069.1"/>
    </source>
</evidence>
<evidence type="ECO:0000313" key="3">
    <source>
        <dbReference type="Proteomes" id="UP000598271"/>
    </source>
</evidence>